<protein>
    <submittedName>
        <fullName evidence="2">Uncharacterized protein</fullName>
    </submittedName>
</protein>
<feature type="compositionally biased region" description="Basic residues" evidence="1">
    <location>
        <begin position="94"/>
        <end position="115"/>
    </location>
</feature>
<dbReference type="AlphaFoldDB" id="A0AA36J2Q6"/>
<accession>A0AA36J2Q6</accession>
<feature type="non-terminal residue" evidence="2">
    <location>
        <position position="1"/>
    </location>
</feature>
<dbReference type="EMBL" id="CAUJNA010003304">
    <property type="protein sequence ID" value="CAJ1398538.1"/>
    <property type="molecule type" value="Genomic_DNA"/>
</dbReference>
<evidence type="ECO:0000313" key="3">
    <source>
        <dbReference type="Proteomes" id="UP001178507"/>
    </source>
</evidence>
<feature type="compositionally biased region" description="Basic and acidic residues" evidence="1">
    <location>
        <begin position="28"/>
        <end position="38"/>
    </location>
</feature>
<organism evidence="2 3">
    <name type="scientific">Effrenium voratum</name>
    <dbReference type="NCBI Taxonomy" id="2562239"/>
    <lineage>
        <taxon>Eukaryota</taxon>
        <taxon>Sar</taxon>
        <taxon>Alveolata</taxon>
        <taxon>Dinophyceae</taxon>
        <taxon>Suessiales</taxon>
        <taxon>Symbiodiniaceae</taxon>
        <taxon>Effrenium</taxon>
    </lineage>
</organism>
<gene>
    <name evidence="2" type="ORF">EVOR1521_LOCUS22310</name>
</gene>
<feature type="region of interest" description="Disordered" evidence="1">
    <location>
        <begin position="63"/>
        <end position="115"/>
    </location>
</feature>
<evidence type="ECO:0000313" key="2">
    <source>
        <dbReference type="EMBL" id="CAJ1398538.1"/>
    </source>
</evidence>
<proteinExistence type="predicted"/>
<comment type="caution">
    <text evidence="2">The sequence shown here is derived from an EMBL/GenBank/DDBJ whole genome shotgun (WGS) entry which is preliminary data.</text>
</comment>
<feature type="region of interest" description="Disordered" evidence="1">
    <location>
        <begin position="18"/>
        <end position="45"/>
    </location>
</feature>
<sequence>VAVLEVCLAQHPGHRCDLDGSPALYPLQDRESPGESHSRGGGTRASAAKALVHFYLRHHLRQHPGGACPVRPKPPAAPRNALRGFCEDQSQSSHTHRRHHGQPRHQAHNGTRRVG</sequence>
<keyword evidence="3" id="KW-1185">Reference proteome</keyword>
<name>A0AA36J2Q6_9DINO</name>
<reference evidence="2" key="1">
    <citation type="submission" date="2023-08" db="EMBL/GenBank/DDBJ databases">
        <authorList>
            <person name="Chen Y."/>
            <person name="Shah S."/>
            <person name="Dougan E. K."/>
            <person name="Thang M."/>
            <person name="Chan C."/>
        </authorList>
    </citation>
    <scope>NUCLEOTIDE SEQUENCE</scope>
</reference>
<evidence type="ECO:0000256" key="1">
    <source>
        <dbReference type="SAM" id="MobiDB-lite"/>
    </source>
</evidence>
<dbReference type="Proteomes" id="UP001178507">
    <property type="component" value="Unassembled WGS sequence"/>
</dbReference>